<evidence type="ECO:0000256" key="2">
    <source>
        <dbReference type="ARBA" id="ARBA00022946"/>
    </source>
</evidence>
<dbReference type="RefSeq" id="WP_160365155.1">
    <property type="nucleotide sequence ID" value="NZ_JACEIB010000001.1"/>
</dbReference>
<protein>
    <submittedName>
        <fullName evidence="4">ATPase</fullName>
    </submittedName>
</protein>
<keyword evidence="2" id="KW-0809">Transit peptide</keyword>
<comment type="caution">
    <text evidence="4">The sequence shown here is derived from an EMBL/GenBank/DDBJ whole genome shotgun (WGS) entry which is preliminary data.</text>
</comment>
<organism evidence="4 5">
    <name type="scientific">Sphingomonas chungangi</name>
    <dbReference type="NCBI Taxonomy" id="2683589"/>
    <lineage>
        <taxon>Bacteria</taxon>
        <taxon>Pseudomonadati</taxon>
        <taxon>Pseudomonadota</taxon>
        <taxon>Alphaproteobacteria</taxon>
        <taxon>Sphingomonadales</taxon>
        <taxon>Sphingomonadaceae</taxon>
        <taxon>Sphingomonas</taxon>
    </lineage>
</organism>
<dbReference type="Proteomes" id="UP000570166">
    <property type="component" value="Unassembled WGS sequence"/>
</dbReference>
<evidence type="ECO:0000256" key="3">
    <source>
        <dbReference type="ARBA" id="ARBA00023186"/>
    </source>
</evidence>
<accession>A0A838L4F7</accession>
<reference evidence="4 5" key="1">
    <citation type="submission" date="2020-07" db="EMBL/GenBank/DDBJ databases">
        <authorList>
            <person name="Sun Q."/>
        </authorList>
    </citation>
    <scope>NUCLEOTIDE SEQUENCE [LARGE SCALE GENOMIC DNA]</scope>
    <source>
        <strain evidence="4 5">CGMCC 1.13654</strain>
    </source>
</reference>
<evidence type="ECO:0000256" key="1">
    <source>
        <dbReference type="ARBA" id="ARBA00008231"/>
    </source>
</evidence>
<dbReference type="InterPro" id="IPR023335">
    <property type="entry name" value="ATP12_ortho_dom_sf"/>
</dbReference>
<evidence type="ECO:0000313" key="4">
    <source>
        <dbReference type="EMBL" id="MBA2933096.1"/>
    </source>
</evidence>
<proteinExistence type="inferred from homology"/>
<dbReference type="PANTHER" id="PTHR21013">
    <property type="entry name" value="ATP SYNTHASE MITOCHONDRIAL F1 COMPLEX ASSEMBLY FACTOR 2/ATP12 PROTEIN, MITOCHONDRIAL PRECURSOR"/>
    <property type="match status" value="1"/>
</dbReference>
<dbReference type="GO" id="GO:0043461">
    <property type="term" value="P:proton-transporting ATP synthase complex assembly"/>
    <property type="evidence" value="ECO:0007669"/>
    <property type="project" value="InterPro"/>
</dbReference>
<dbReference type="InterPro" id="IPR011419">
    <property type="entry name" value="ATP12_ATP_synth-F1-assembly"/>
</dbReference>
<dbReference type="SUPFAM" id="SSF160909">
    <property type="entry name" value="ATP12-like"/>
    <property type="match status" value="1"/>
</dbReference>
<keyword evidence="5" id="KW-1185">Reference proteome</keyword>
<dbReference type="InterPro" id="IPR042272">
    <property type="entry name" value="ATP12_ATP_synth-F1-assembly_N"/>
</dbReference>
<gene>
    <name evidence="4" type="ORF">HZF05_03195</name>
</gene>
<dbReference type="Pfam" id="PF07542">
    <property type="entry name" value="ATP12"/>
    <property type="match status" value="1"/>
</dbReference>
<dbReference type="PANTHER" id="PTHR21013:SF10">
    <property type="entry name" value="ATP SYNTHASE MITOCHONDRIAL F1 COMPLEX ASSEMBLY FACTOR 2"/>
    <property type="match status" value="1"/>
</dbReference>
<keyword evidence="3" id="KW-0143">Chaperone</keyword>
<dbReference type="Gene3D" id="3.30.2180.10">
    <property type="entry name" value="ATP12-like"/>
    <property type="match status" value="1"/>
</dbReference>
<comment type="similarity">
    <text evidence="1">Belongs to the ATP12 family.</text>
</comment>
<name>A0A838L4F7_9SPHN</name>
<dbReference type="Gene3D" id="1.10.3580.10">
    <property type="entry name" value="ATP12 ATPase"/>
    <property type="match status" value="1"/>
</dbReference>
<evidence type="ECO:0000313" key="5">
    <source>
        <dbReference type="Proteomes" id="UP000570166"/>
    </source>
</evidence>
<dbReference type="EMBL" id="JACEIB010000001">
    <property type="protein sequence ID" value="MBA2933096.1"/>
    <property type="molecule type" value="Genomic_DNA"/>
</dbReference>
<sequence length="234" mass="25318">MANAPVIAARRFWKDVTVEDRGIRLDGRALKTPARADLIVPTDSLAAAIAEEWRVVDGTIDPRAMPLTGLANAAIDRIAPDTATFAANLARYAEGDLLCYRADHPTELTALQGEAWDPPLDWARDRYGVDFTVTAGITHVDQPAATVKRLAGAVASRDAFHLAGLSPLVTLSGSLVLALALAEGAMTEEDAWQAAELDDLWQAEQWGEDTLATTAREDKRRDFRAAARFLALLD</sequence>
<dbReference type="AlphaFoldDB" id="A0A838L4F7"/>